<dbReference type="InterPro" id="IPR036396">
    <property type="entry name" value="Cyt_P450_sf"/>
</dbReference>
<evidence type="ECO:0000256" key="7">
    <source>
        <dbReference type="ARBA" id="ARBA00022824"/>
    </source>
</evidence>
<dbReference type="GO" id="GO:0042448">
    <property type="term" value="P:progesterone metabolic process"/>
    <property type="evidence" value="ECO:0007669"/>
    <property type="project" value="TreeGrafter"/>
</dbReference>
<dbReference type="PANTHER" id="PTHR24289:SF20">
    <property type="entry name" value="STEROID 17-ALPHA-HYDROXYLASE_17,20 LYASE"/>
    <property type="match status" value="1"/>
</dbReference>
<name>A0AAN8PFB6_PATCE</name>
<evidence type="ECO:0000256" key="13">
    <source>
        <dbReference type="PIRSR" id="PIRSR602401-1"/>
    </source>
</evidence>
<evidence type="ECO:0000313" key="17">
    <source>
        <dbReference type="Proteomes" id="UP001347796"/>
    </source>
</evidence>
<evidence type="ECO:0000256" key="5">
    <source>
        <dbReference type="ARBA" id="ARBA00022617"/>
    </source>
</evidence>
<evidence type="ECO:0000256" key="9">
    <source>
        <dbReference type="ARBA" id="ARBA00023002"/>
    </source>
</evidence>
<evidence type="ECO:0000256" key="1">
    <source>
        <dbReference type="ARBA" id="ARBA00001971"/>
    </source>
</evidence>
<keyword evidence="15" id="KW-1133">Transmembrane helix</keyword>
<keyword evidence="5 13" id="KW-0349">Heme</keyword>
<dbReference type="PRINTS" id="PR00463">
    <property type="entry name" value="EP450I"/>
</dbReference>
<dbReference type="GO" id="GO:0005506">
    <property type="term" value="F:iron ion binding"/>
    <property type="evidence" value="ECO:0007669"/>
    <property type="project" value="InterPro"/>
</dbReference>
<accession>A0AAN8PFB6</accession>
<dbReference type="SUPFAM" id="SSF48264">
    <property type="entry name" value="Cytochrome P450"/>
    <property type="match status" value="1"/>
</dbReference>
<keyword evidence="10 13" id="KW-0408">Iron</keyword>
<dbReference type="Gene3D" id="1.10.630.10">
    <property type="entry name" value="Cytochrome P450"/>
    <property type="match status" value="1"/>
</dbReference>
<evidence type="ECO:0000256" key="11">
    <source>
        <dbReference type="ARBA" id="ARBA00023033"/>
    </source>
</evidence>
<evidence type="ECO:0000256" key="4">
    <source>
        <dbReference type="ARBA" id="ARBA00010617"/>
    </source>
</evidence>
<dbReference type="InterPro" id="IPR001128">
    <property type="entry name" value="Cyt_P450"/>
</dbReference>
<organism evidence="16 17">
    <name type="scientific">Patella caerulea</name>
    <name type="common">Rayed Mediterranean limpet</name>
    <dbReference type="NCBI Taxonomy" id="87958"/>
    <lineage>
        <taxon>Eukaryota</taxon>
        <taxon>Metazoa</taxon>
        <taxon>Spiralia</taxon>
        <taxon>Lophotrochozoa</taxon>
        <taxon>Mollusca</taxon>
        <taxon>Gastropoda</taxon>
        <taxon>Patellogastropoda</taxon>
        <taxon>Patelloidea</taxon>
        <taxon>Patellidae</taxon>
        <taxon>Patella</taxon>
    </lineage>
</organism>
<sequence>MTLTELLENFYDELIRFILDDVYKYIPKSLITRSLLIGAVTGTLGYLFFKKRYRLPPGPFALPLIGSPQFLSSSKENLGRVFHKISKKYGPVFTVYLGLYPVIVLNRIDVINEAILKKAAHYSDRIARYSVQKPSYNGQDIAFGRYGTAWKLRRKIASRGIRLFMVSGAINIKIEQAVSETVRAMMMETEPFDPMPFLYFTTVNILAGMCFGTSYKYKDKEFLHIMGSLQAVAESMSGGILIEDILPPMRLFPSKKLLDFYKSFDEVFQYADKHMKDHRRNFQPDNISDLTDNVLLAQKEVETEGKDNMAEFNDLHVTLTLFDVFLAGNDTSRQTLYWAVLLIAAHPDIQTKIQQEVDSVCGRERYPCMSDREKLSYTDAVLHEVMRYGTVTPLGVPRNTSCDTTIAGYDVPEGTTVFINQWAIMNDPDNWQDVDKFKPERFLDEDGKMAPKPENWLPFGAGRRVCLGEPLAKPELHLIIASLCQRVHISLEPGVPVNIKAKDDQIVNLPNPYKITIKERN</sequence>
<dbReference type="PRINTS" id="PR00385">
    <property type="entry name" value="P450"/>
</dbReference>
<evidence type="ECO:0000256" key="8">
    <source>
        <dbReference type="ARBA" id="ARBA00022848"/>
    </source>
</evidence>
<dbReference type="InterPro" id="IPR017972">
    <property type="entry name" value="Cyt_P450_CS"/>
</dbReference>
<comment type="caution">
    <text evidence="16">The sequence shown here is derived from an EMBL/GenBank/DDBJ whole genome shotgun (WGS) entry which is preliminary data.</text>
</comment>
<dbReference type="AlphaFoldDB" id="A0AAN8PFB6"/>
<dbReference type="InterPro" id="IPR002401">
    <property type="entry name" value="Cyt_P450_E_grp-I"/>
</dbReference>
<dbReference type="PANTHER" id="PTHR24289">
    <property type="entry name" value="STEROID 17-ALPHA-HYDROXYLASE/17,20 LYASE"/>
    <property type="match status" value="1"/>
</dbReference>
<evidence type="ECO:0000256" key="3">
    <source>
        <dbReference type="ARBA" id="ARBA00004406"/>
    </source>
</evidence>
<evidence type="ECO:0000256" key="2">
    <source>
        <dbReference type="ARBA" id="ARBA00004174"/>
    </source>
</evidence>
<evidence type="ECO:0000256" key="10">
    <source>
        <dbReference type="ARBA" id="ARBA00023004"/>
    </source>
</evidence>
<dbReference type="Proteomes" id="UP001347796">
    <property type="component" value="Unassembled WGS sequence"/>
</dbReference>
<comment type="cofactor">
    <cofactor evidence="1 13">
        <name>heme</name>
        <dbReference type="ChEBI" id="CHEBI:30413"/>
    </cofactor>
</comment>
<reference evidence="16 17" key="1">
    <citation type="submission" date="2024-01" db="EMBL/GenBank/DDBJ databases">
        <title>The genome of the rayed Mediterranean limpet Patella caerulea (Linnaeus, 1758).</title>
        <authorList>
            <person name="Anh-Thu Weber A."/>
            <person name="Halstead-Nussloch G."/>
        </authorList>
    </citation>
    <scope>NUCLEOTIDE SEQUENCE [LARGE SCALE GENOMIC DNA]</scope>
    <source>
        <strain evidence="16">AATW-2023a</strain>
        <tissue evidence="16">Whole specimen</tissue>
    </source>
</reference>
<evidence type="ECO:0000313" key="16">
    <source>
        <dbReference type="EMBL" id="KAK6174884.1"/>
    </source>
</evidence>
<keyword evidence="17" id="KW-1185">Reference proteome</keyword>
<dbReference type="FunFam" id="1.10.630.10:FF:000238">
    <property type="entry name" value="Cytochrome P450 2A6"/>
    <property type="match status" value="1"/>
</dbReference>
<keyword evidence="8" id="KW-0492">Microsome</keyword>
<feature type="binding site" description="axial binding residue" evidence="13">
    <location>
        <position position="466"/>
    </location>
    <ligand>
        <name>heme</name>
        <dbReference type="ChEBI" id="CHEBI:30413"/>
    </ligand>
    <ligandPart>
        <name>Fe</name>
        <dbReference type="ChEBI" id="CHEBI:18248"/>
    </ligandPart>
</feature>
<evidence type="ECO:0000256" key="6">
    <source>
        <dbReference type="ARBA" id="ARBA00022723"/>
    </source>
</evidence>
<evidence type="ECO:0000256" key="12">
    <source>
        <dbReference type="ARBA" id="ARBA00023136"/>
    </source>
</evidence>
<gene>
    <name evidence="16" type="ORF">SNE40_013448</name>
</gene>
<dbReference type="EMBL" id="JAZGQO010000010">
    <property type="protein sequence ID" value="KAK6174884.1"/>
    <property type="molecule type" value="Genomic_DNA"/>
</dbReference>
<dbReference type="GO" id="GO:0042446">
    <property type="term" value="P:hormone biosynthetic process"/>
    <property type="evidence" value="ECO:0007669"/>
    <property type="project" value="TreeGrafter"/>
</dbReference>
<keyword evidence="6 13" id="KW-0479">Metal-binding</keyword>
<comment type="subcellular location">
    <subcellularLocation>
        <location evidence="3">Endoplasmic reticulum membrane</location>
        <topology evidence="3">Peripheral membrane protein</topology>
    </subcellularLocation>
    <subcellularLocation>
        <location evidence="2">Microsome membrane</location>
        <topology evidence="2">Peripheral membrane protein</topology>
    </subcellularLocation>
</comment>
<dbReference type="GO" id="GO:0020037">
    <property type="term" value="F:heme binding"/>
    <property type="evidence" value="ECO:0007669"/>
    <property type="project" value="InterPro"/>
</dbReference>
<dbReference type="PROSITE" id="PS00086">
    <property type="entry name" value="CYTOCHROME_P450"/>
    <property type="match status" value="1"/>
</dbReference>
<keyword evidence="7" id="KW-0256">Endoplasmic reticulum</keyword>
<evidence type="ECO:0000256" key="14">
    <source>
        <dbReference type="RuleBase" id="RU000461"/>
    </source>
</evidence>
<feature type="transmembrane region" description="Helical" evidence="15">
    <location>
        <begin position="30"/>
        <end position="49"/>
    </location>
</feature>
<dbReference type="GO" id="GO:0004508">
    <property type="term" value="F:steroid 17-alpha-monooxygenase activity"/>
    <property type="evidence" value="ECO:0007669"/>
    <property type="project" value="TreeGrafter"/>
</dbReference>
<evidence type="ECO:0000256" key="15">
    <source>
        <dbReference type="SAM" id="Phobius"/>
    </source>
</evidence>
<dbReference type="GO" id="GO:0005789">
    <property type="term" value="C:endoplasmic reticulum membrane"/>
    <property type="evidence" value="ECO:0007669"/>
    <property type="project" value="UniProtKB-SubCell"/>
</dbReference>
<evidence type="ECO:0008006" key="18">
    <source>
        <dbReference type="Google" id="ProtNLM"/>
    </source>
</evidence>
<keyword evidence="15" id="KW-0812">Transmembrane</keyword>
<dbReference type="Pfam" id="PF00067">
    <property type="entry name" value="p450"/>
    <property type="match status" value="1"/>
</dbReference>
<proteinExistence type="inferred from homology"/>
<keyword evidence="9 14" id="KW-0560">Oxidoreductase</keyword>
<keyword evidence="11 14" id="KW-0503">Monooxygenase</keyword>
<keyword evidence="12 15" id="KW-0472">Membrane</keyword>
<comment type="similarity">
    <text evidence="4 14">Belongs to the cytochrome P450 family.</text>
</comment>
<protein>
    <recommendedName>
        <fullName evidence="18">Cytochrome P450</fullName>
    </recommendedName>
</protein>